<evidence type="ECO:0000313" key="1">
    <source>
        <dbReference type="EMBL" id="EFD80629.2"/>
    </source>
</evidence>
<accession>D6BEN2</accession>
<sequence length="277" mass="33931">MLPNRLIITKRSKREEIYKNSENKWIIDFEDKIKSWSDFYDIIQKEMDFWNYNEKFRKDDYTYSDIVGDLIVFEKMKERKKEGMIFILDYTEDFKKIKDCDKKDYDKSTIYYDLVYSLLVEWYRDNRIMFKEWNASIDIEIYILIDDELIKNKDINFDNELIIATESDRNDVRQQYKNYDKTKIRFFDYDEIKNLPNIFLDNKRGFEAENFIFFYQLEKIKADNSKQLKVEISNSMGIFHSLSIYLLVYIIDKILIEKFIEGKEIKMFMIFANELAE</sequence>
<protein>
    <submittedName>
        <fullName evidence="1">Uncharacterized protein</fullName>
    </submittedName>
</protein>
<organism evidence="1 2">
    <name type="scientific">Fusobacterium animalis D11</name>
    <dbReference type="NCBI Taxonomy" id="556264"/>
    <lineage>
        <taxon>Bacteria</taxon>
        <taxon>Fusobacteriati</taxon>
        <taxon>Fusobacteriota</taxon>
        <taxon>Fusobacteriia</taxon>
        <taxon>Fusobacteriales</taxon>
        <taxon>Fusobacteriaceae</taxon>
        <taxon>Fusobacterium</taxon>
    </lineage>
</organism>
<gene>
    <name evidence="1" type="ORF">PSAG_00664</name>
</gene>
<comment type="caution">
    <text evidence="1">The sequence shown here is derived from an EMBL/GenBank/DDBJ whole genome shotgun (WGS) entry which is preliminary data.</text>
</comment>
<reference evidence="1 2" key="2">
    <citation type="submission" date="2013-10" db="EMBL/GenBank/DDBJ databases">
        <title>The Genome Sequence of Fusobacterium nucleatum subsp. animalis D11.</title>
        <authorList>
            <consortium name="The Broad Institute Genomics Platform"/>
            <person name="Earl A."/>
            <person name="Ward D."/>
            <person name="Feldgarden M."/>
            <person name="Gevers D."/>
            <person name="Kostic A."/>
            <person name="Garrett W."/>
            <person name="Young S.K."/>
            <person name="Zeng Q."/>
            <person name="Gargeya S."/>
            <person name="Fitzgerald M."/>
            <person name="Abouelleil A."/>
            <person name="Alvarado L."/>
            <person name="Berlin A.M."/>
            <person name="Chapman S.B."/>
            <person name="Gainer-Dewar J."/>
            <person name="Goldberg J."/>
            <person name="Gnerre S."/>
            <person name="Griggs A."/>
            <person name="Gujja S."/>
            <person name="Hansen M."/>
            <person name="Howarth C."/>
            <person name="Imamovic A."/>
            <person name="Ireland A."/>
            <person name="Larimer J."/>
            <person name="McCowan C."/>
            <person name="Murphy C."/>
            <person name="Pearson M."/>
            <person name="Poon T.W."/>
            <person name="Priest M."/>
            <person name="Roberts A."/>
            <person name="Saif S."/>
            <person name="Shea T."/>
            <person name="Sykes S."/>
            <person name="Wortman J."/>
            <person name="Nusbaum C."/>
            <person name="Birren B."/>
        </authorList>
    </citation>
    <scope>NUCLEOTIDE SEQUENCE [LARGE SCALE GENOMIC DNA]</scope>
    <source>
        <strain evidence="1 2">D11</strain>
    </source>
</reference>
<dbReference type="EMBL" id="ACDS02000143">
    <property type="protein sequence ID" value="EFD80629.2"/>
    <property type="molecule type" value="Genomic_DNA"/>
</dbReference>
<proteinExistence type="predicted"/>
<dbReference type="AlphaFoldDB" id="D6BEN2"/>
<evidence type="ECO:0000313" key="2">
    <source>
        <dbReference type="Proteomes" id="UP000004650"/>
    </source>
</evidence>
<dbReference type="Proteomes" id="UP000004650">
    <property type="component" value="Unassembled WGS sequence"/>
</dbReference>
<name>D6BEN2_9FUSO</name>
<reference evidence="2" key="1">
    <citation type="submission" date="2009-02" db="EMBL/GenBank/DDBJ databases">
        <title>The Genome Sequence of Shigella sp. D9.</title>
        <authorList>
            <consortium name="The Broad Institute Genome Sequencing Platform"/>
            <person name="Ward D."/>
            <person name="Young S.K."/>
            <person name="Kodira C.D."/>
            <person name="Zeng Q."/>
            <person name="Koehrsen M."/>
            <person name="Alvarado L."/>
            <person name="Berlin A."/>
            <person name="Borenstein D."/>
            <person name="Chen Z."/>
            <person name="Engels R."/>
            <person name="Freedman E."/>
            <person name="Gellesch M."/>
            <person name="Goldberg J."/>
            <person name="Griggs A."/>
            <person name="Gujja S."/>
            <person name="Heiman D."/>
            <person name="Hepburn T."/>
            <person name="Howarth C."/>
            <person name="Jen D."/>
            <person name="Larson L."/>
            <person name="Lewis B."/>
            <person name="Mehta T."/>
            <person name="Park D."/>
            <person name="Pearson M."/>
            <person name="Roberts A."/>
            <person name="Saif S."/>
            <person name="Shea T."/>
            <person name="Shenoy N."/>
            <person name="Sisk P."/>
            <person name="Stolte C."/>
            <person name="Sykes S."/>
            <person name="Walk T."/>
            <person name="White J."/>
            <person name="Yandava C."/>
            <person name="Allen-Vercoe E."/>
            <person name="Strauss J."/>
            <person name="Sibley C."/>
            <person name="White A."/>
            <person name="Ambrose C."/>
            <person name="Lander E."/>
            <person name="Nusbaum C."/>
            <person name="Galagan J."/>
            <person name="Birren B."/>
        </authorList>
    </citation>
    <scope>NUCLEOTIDE SEQUENCE [LARGE SCALE GENOMIC DNA]</scope>
    <source>
        <strain evidence="2">D11</strain>
    </source>
</reference>